<feature type="transmembrane region" description="Helical" evidence="11">
    <location>
        <begin position="68"/>
        <end position="90"/>
    </location>
</feature>
<evidence type="ECO:0000256" key="6">
    <source>
        <dbReference type="ARBA" id="ARBA00022892"/>
    </source>
</evidence>
<evidence type="ECO:0000256" key="10">
    <source>
        <dbReference type="ARBA" id="ARBA00023170"/>
    </source>
</evidence>
<evidence type="ECO:0000256" key="7">
    <source>
        <dbReference type="ARBA" id="ARBA00022927"/>
    </source>
</evidence>
<dbReference type="EMBL" id="LR899011">
    <property type="protein sequence ID" value="CAD7085476.1"/>
    <property type="molecule type" value="Genomic_DNA"/>
</dbReference>
<evidence type="ECO:0008006" key="14">
    <source>
        <dbReference type="Google" id="ProtNLM"/>
    </source>
</evidence>
<keyword evidence="6" id="KW-0931">ER-Golgi transport</keyword>
<keyword evidence="10" id="KW-0675">Receptor</keyword>
<dbReference type="OrthoDB" id="7694678at2759"/>
<dbReference type="GO" id="GO:0046923">
    <property type="term" value="F:ER retention sequence binding"/>
    <property type="evidence" value="ECO:0007669"/>
    <property type="project" value="InterPro"/>
</dbReference>
<dbReference type="Pfam" id="PF00810">
    <property type="entry name" value="ER_lumen_recept"/>
    <property type="match status" value="1"/>
</dbReference>
<comment type="similarity">
    <text evidence="2">Belongs to the ERD2 family.</text>
</comment>
<evidence type="ECO:0000256" key="9">
    <source>
        <dbReference type="ARBA" id="ARBA00023136"/>
    </source>
</evidence>
<dbReference type="GO" id="GO:0016192">
    <property type="term" value="P:vesicle-mediated transport"/>
    <property type="evidence" value="ECO:0007669"/>
    <property type="project" value="UniProtKB-KW"/>
</dbReference>
<evidence type="ECO:0000256" key="3">
    <source>
        <dbReference type="ARBA" id="ARBA00022448"/>
    </source>
</evidence>
<evidence type="ECO:0000256" key="4">
    <source>
        <dbReference type="ARBA" id="ARBA00022692"/>
    </source>
</evidence>
<feature type="transmembrane region" description="Helical" evidence="11">
    <location>
        <begin position="102"/>
        <end position="121"/>
    </location>
</feature>
<name>A0A7R8UR49_HERIL</name>
<evidence type="ECO:0000313" key="12">
    <source>
        <dbReference type="EMBL" id="CAD7085476.1"/>
    </source>
</evidence>
<proteinExistence type="inferred from homology"/>
<keyword evidence="7" id="KW-0653">Protein transport</keyword>
<evidence type="ECO:0000256" key="11">
    <source>
        <dbReference type="SAM" id="Phobius"/>
    </source>
</evidence>
<evidence type="ECO:0000256" key="5">
    <source>
        <dbReference type="ARBA" id="ARBA00022824"/>
    </source>
</evidence>
<feature type="transmembrane region" description="Helical" evidence="11">
    <location>
        <begin position="12"/>
        <end position="33"/>
    </location>
</feature>
<feature type="transmembrane region" description="Helical" evidence="11">
    <location>
        <begin position="127"/>
        <end position="146"/>
    </location>
</feature>
<sequence>MDAIQDFFFMMGQTNIFCLLADVCHLLASLVLLYKIGRTHSCSGISGRAQILFAAATLANLCTENLTYWNYVLKVFALICEGITLIIVYGPLRRTYDREYDTVHLELLVIPCFIMAFFVNYEFSHQQVIWAFSIYLEAIAVAPQIVHTQQKGCTQYMTSYFVVLGLHPVLMVINWIFRYLNEAYADPIPVWASVTQAVLITYSCLGCTGKAKSNEGIEDNELDIDCKDPSPFKIDIQEQEKQLLIEYIQRKKEIRTDDKQNIQSSSISNNKDYNKGDINFKAENLV</sequence>
<keyword evidence="4 11" id="KW-0812">Transmembrane</keyword>
<evidence type="ECO:0000256" key="2">
    <source>
        <dbReference type="ARBA" id="ARBA00010120"/>
    </source>
</evidence>
<dbReference type="GO" id="GO:0006621">
    <property type="term" value="P:protein retention in ER lumen"/>
    <property type="evidence" value="ECO:0007669"/>
    <property type="project" value="InterPro"/>
</dbReference>
<keyword evidence="13" id="KW-1185">Reference proteome</keyword>
<protein>
    <recommendedName>
        <fullName evidence="14">ER lumen protein-retaining receptor</fullName>
    </recommendedName>
</protein>
<dbReference type="InParanoid" id="A0A7R8UR49"/>
<dbReference type="PRINTS" id="PR00660">
    <property type="entry name" value="ERLUMENR"/>
</dbReference>
<organism evidence="12 13">
    <name type="scientific">Hermetia illucens</name>
    <name type="common">Black soldier fly</name>
    <dbReference type="NCBI Taxonomy" id="343691"/>
    <lineage>
        <taxon>Eukaryota</taxon>
        <taxon>Metazoa</taxon>
        <taxon>Ecdysozoa</taxon>
        <taxon>Arthropoda</taxon>
        <taxon>Hexapoda</taxon>
        <taxon>Insecta</taxon>
        <taxon>Pterygota</taxon>
        <taxon>Neoptera</taxon>
        <taxon>Endopterygota</taxon>
        <taxon>Diptera</taxon>
        <taxon>Brachycera</taxon>
        <taxon>Stratiomyomorpha</taxon>
        <taxon>Stratiomyidae</taxon>
        <taxon>Hermetiinae</taxon>
        <taxon>Hermetia</taxon>
    </lineage>
</organism>
<keyword evidence="8 11" id="KW-1133">Transmembrane helix</keyword>
<keyword evidence="5" id="KW-0256">Endoplasmic reticulum</keyword>
<keyword evidence="9 11" id="KW-0472">Membrane</keyword>
<dbReference type="PANTHER" id="PTHR10585">
    <property type="entry name" value="ER LUMEN PROTEIN RETAINING RECEPTOR"/>
    <property type="match status" value="1"/>
</dbReference>
<feature type="transmembrane region" description="Helical" evidence="11">
    <location>
        <begin position="158"/>
        <end position="176"/>
    </location>
</feature>
<comment type="subcellular location">
    <subcellularLocation>
        <location evidence="1">Endoplasmic reticulum membrane</location>
        <topology evidence="1">Multi-pass membrane protein</topology>
    </subcellularLocation>
</comment>
<keyword evidence="3" id="KW-0813">Transport</keyword>
<gene>
    <name evidence="12" type="ORF">HERILL_LOCUS8315</name>
</gene>
<dbReference type="InterPro" id="IPR000133">
    <property type="entry name" value="ER_ret_rcpt"/>
</dbReference>
<evidence type="ECO:0000256" key="8">
    <source>
        <dbReference type="ARBA" id="ARBA00022989"/>
    </source>
</evidence>
<accession>A0A7R8UR49</accession>
<dbReference type="Proteomes" id="UP000594454">
    <property type="component" value="Chromosome 3"/>
</dbReference>
<reference evidence="12 13" key="1">
    <citation type="submission" date="2020-11" db="EMBL/GenBank/DDBJ databases">
        <authorList>
            <person name="Wallbank WR R."/>
            <person name="Pardo Diaz C."/>
            <person name="Kozak K."/>
            <person name="Martin S."/>
            <person name="Jiggins C."/>
            <person name="Moest M."/>
            <person name="Warren A I."/>
            <person name="Generalovic N T."/>
            <person name="Byers J.R.P. K."/>
            <person name="Montejo-Kovacevich G."/>
            <person name="Yen C E."/>
        </authorList>
    </citation>
    <scope>NUCLEOTIDE SEQUENCE [LARGE SCALE GENOMIC DNA]</scope>
</reference>
<dbReference type="GO" id="GO:0005789">
    <property type="term" value="C:endoplasmic reticulum membrane"/>
    <property type="evidence" value="ECO:0007669"/>
    <property type="project" value="UniProtKB-SubCell"/>
</dbReference>
<dbReference type="GO" id="GO:0015031">
    <property type="term" value="P:protein transport"/>
    <property type="evidence" value="ECO:0007669"/>
    <property type="project" value="UniProtKB-KW"/>
</dbReference>
<evidence type="ECO:0000256" key="1">
    <source>
        <dbReference type="ARBA" id="ARBA00004477"/>
    </source>
</evidence>
<evidence type="ECO:0000313" key="13">
    <source>
        <dbReference type="Proteomes" id="UP000594454"/>
    </source>
</evidence>
<dbReference type="AlphaFoldDB" id="A0A7R8UR49"/>